<dbReference type="Proteomes" id="UP000033664">
    <property type="component" value="Unassembled WGS sequence"/>
</dbReference>
<dbReference type="Pfam" id="PF20598">
    <property type="entry name" value="DUF6795"/>
    <property type="match status" value="1"/>
</dbReference>
<dbReference type="InterPro" id="IPR046474">
    <property type="entry name" value="DUF6795"/>
</dbReference>
<evidence type="ECO:0000313" key="3">
    <source>
        <dbReference type="Proteomes" id="UP000033664"/>
    </source>
</evidence>
<reference evidence="2 3" key="1">
    <citation type="journal article" date="2015" name="BMC Genomics">
        <title>Genome mining reveals unlocked bioactive potential of marine Gram-negative bacteria.</title>
        <authorList>
            <person name="Machado H."/>
            <person name="Sonnenschein E.C."/>
            <person name="Melchiorsen J."/>
            <person name="Gram L."/>
        </authorList>
    </citation>
    <scope>NUCLEOTIDE SEQUENCE [LARGE SCALE GENOMIC DNA]</scope>
    <source>
        <strain evidence="2 3">S3137</strain>
    </source>
</reference>
<protein>
    <recommendedName>
        <fullName evidence="1">DUF6795 domain-containing protein</fullName>
    </recommendedName>
</protein>
<keyword evidence="3" id="KW-1185">Reference proteome</keyword>
<proteinExistence type="predicted"/>
<comment type="caution">
    <text evidence="2">The sequence shown here is derived from an EMBL/GenBank/DDBJ whole genome shotgun (WGS) entry which is preliminary data.</text>
</comment>
<accession>A0A0F4PLF3</accession>
<feature type="domain" description="DUF6795" evidence="1">
    <location>
        <begin position="16"/>
        <end position="119"/>
    </location>
</feature>
<dbReference type="PATRIC" id="fig|151081.8.peg.3366"/>
<dbReference type="EMBL" id="JXXZ01000010">
    <property type="protein sequence ID" value="KJY98727.1"/>
    <property type="molecule type" value="Genomic_DNA"/>
</dbReference>
<evidence type="ECO:0000313" key="2">
    <source>
        <dbReference type="EMBL" id="KJY98727.1"/>
    </source>
</evidence>
<dbReference type="OrthoDB" id="6313843at2"/>
<dbReference type="GeneID" id="58229508"/>
<dbReference type="RefSeq" id="WP_045980409.1">
    <property type="nucleotide sequence ID" value="NZ_JXXY01000018.1"/>
</dbReference>
<gene>
    <name evidence="2" type="ORF">TW72_13495</name>
</gene>
<evidence type="ECO:0000259" key="1">
    <source>
        <dbReference type="Pfam" id="PF20598"/>
    </source>
</evidence>
<sequence length="155" mass="17847">MFGMFKKQQVDLCSKVQGQLFISGHPAKGIRVHRILTYSGEQEFSDSTVTDSEGCFSLPKYSILSRKPNKPFFESFTHQYIYAEFEGNKSLIWFAKHRGKDELDSFAKKLGNIIGDLTDPEVQFEFNSGVSKVKYFANSRCRWDADFDIVEVFED</sequence>
<name>A0A0F4PLF3_9GAMM</name>
<organism evidence="2 3">
    <name type="scientific">Pseudoalteromonas ruthenica</name>
    <dbReference type="NCBI Taxonomy" id="151081"/>
    <lineage>
        <taxon>Bacteria</taxon>
        <taxon>Pseudomonadati</taxon>
        <taxon>Pseudomonadota</taxon>
        <taxon>Gammaproteobacteria</taxon>
        <taxon>Alteromonadales</taxon>
        <taxon>Pseudoalteromonadaceae</taxon>
        <taxon>Pseudoalteromonas</taxon>
    </lineage>
</organism>
<dbReference type="AlphaFoldDB" id="A0A0F4PLF3"/>